<dbReference type="AlphaFoldDB" id="A0A0M9WI89"/>
<keyword evidence="2" id="KW-1185">Reference proteome</keyword>
<sequence>MPEDAGFLCFDSPASTAGGSITSSCPLAVPGAQQPERLLGRVPVVRAPQQIAIFHRITNLEFMYLLYDLPIQKVLRHPVNITYIFSALELAKVIESVRIYSISLA</sequence>
<protein>
    <submittedName>
        <fullName evidence="1">Uncharacterized protein</fullName>
    </submittedName>
</protein>
<reference evidence="1 2" key="1">
    <citation type="submission" date="2015-08" db="EMBL/GenBank/DDBJ databases">
        <title>Genome sequencing of Penicillium nordicum.</title>
        <authorList>
            <person name="Nguyen H.D."/>
            <person name="Seifert K.A."/>
        </authorList>
    </citation>
    <scope>NUCLEOTIDE SEQUENCE [LARGE SCALE GENOMIC DNA]</scope>
    <source>
        <strain evidence="1 2">DAOMC 185683</strain>
    </source>
</reference>
<evidence type="ECO:0000313" key="1">
    <source>
        <dbReference type="EMBL" id="KOS45875.1"/>
    </source>
</evidence>
<name>A0A0M9WI89_9EURO</name>
<evidence type="ECO:0000313" key="2">
    <source>
        <dbReference type="Proteomes" id="UP000037696"/>
    </source>
</evidence>
<gene>
    <name evidence="1" type="ORF">ACN38_g3166</name>
</gene>
<organism evidence="1 2">
    <name type="scientific">Penicillium nordicum</name>
    <dbReference type="NCBI Taxonomy" id="229535"/>
    <lineage>
        <taxon>Eukaryota</taxon>
        <taxon>Fungi</taxon>
        <taxon>Dikarya</taxon>
        <taxon>Ascomycota</taxon>
        <taxon>Pezizomycotina</taxon>
        <taxon>Eurotiomycetes</taxon>
        <taxon>Eurotiomycetidae</taxon>
        <taxon>Eurotiales</taxon>
        <taxon>Aspergillaceae</taxon>
        <taxon>Penicillium</taxon>
    </lineage>
</organism>
<proteinExistence type="predicted"/>
<accession>A0A0M9WI89</accession>
<dbReference type="Proteomes" id="UP000037696">
    <property type="component" value="Unassembled WGS sequence"/>
</dbReference>
<comment type="caution">
    <text evidence="1">The sequence shown here is derived from an EMBL/GenBank/DDBJ whole genome shotgun (WGS) entry which is preliminary data.</text>
</comment>
<dbReference type="EMBL" id="LHQQ01000037">
    <property type="protein sequence ID" value="KOS45875.1"/>
    <property type="molecule type" value="Genomic_DNA"/>
</dbReference>